<evidence type="ECO:0000256" key="2">
    <source>
        <dbReference type="SAM" id="SignalP"/>
    </source>
</evidence>
<evidence type="ECO:0000256" key="1">
    <source>
        <dbReference type="SAM" id="MobiDB-lite"/>
    </source>
</evidence>
<dbReference type="OrthoDB" id="9934253at2"/>
<accession>F7NIW7</accession>
<dbReference type="STRING" id="1009370.ALO_10099"/>
<evidence type="ECO:0000313" key="3">
    <source>
        <dbReference type="EMBL" id="EGO63964.1"/>
    </source>
</evidence>
<evidence type="ECO:0008006" key="5">
    <source>
        <dbReference type="Google" id="ProtNLM"/>
    </source>
</evidence>
<comment type="caution">
    <text evidence="3">The sequence shown here is derived from an EMBL/GenBank/DDBJ whole genome shotgun (WGS) entry which is preliminary data.</text>
</comment>
<sequence length="137" mass="14818">MQIKALGIAVLLGSAICLFTVPGWAAGAQDPTEEEGGRRTGPAYDDSRSQPLTIRLSADKLYVGESILMTVGGGVEPYRIISYEQKIRVVPQSKNTYQVIGLTAGASMVMIGDNKENSISQEITVHEKSYYHSPEKA</sequence>
<feature type="signal peptide" evidence="2">
    <location>
        <begin position="1"/>
        <end position="25"/>
    </location>
</feature>
<organism evidence="3 4">
    <name type="scientific">Acetonema longum DSM 6540</name>
    <dbReference type="NCBI Taxonomy" id="1009370"/>
    <lineage>
        <taxon>Bacteria</taxon>
        <taxon>Bacillati</taxon>
        <taxon>Bacillota</taxon>
        <taxon>Negativicutes</taxon>
        <taxon>Acetonemataceae</taxon>
        <taxon>Acetonema</taxon>
    </lineage>
</organism>
<protein>
    <recommendedName>
        <fullName evidence="5">Pilus formation protein N-terminal domain-containing protein</fullName>
    </recommendedName>
</protein>
<dbReference type="Proteomes" id="UP000003240">
    <property type="component" value="Unassembled WGS sequence"/>
</dbReference>
<proteinExistence type="predicted"/>
<keyword evidence="4" id="KW-1185">Reference proteome</keyword>
<dbReference type="EMBL" id="AFGF01000081">
    <property type="protein sequence ID" value="EGO63964.1"/>
    <property type="molecule type" value="Genomic_DNA"/>
</dbReference>
<keyword evidence="2" id="KW-0732">Signal</keyword>
<name>F7NIW7_9FIRM</name>
<evidence type="ECO:0000313" key="4">
    <source>
        <dbReference type="Proteomes" id="UP000003240"/>
    </source>
</evidence>
<dbReference type="AlphaFoldDB" id="F7NIW7"/>
<gene>
    <name evidence="3" type="ORF">ALO_10099</name>
</gene>
<feature type="region of interest" description="Disordered" evidence="1">
    <location>
        <begin position="28"/>
        <end position="49"/>
    </location>
</feature>
<feature type="chain" id="PRO_5039001858" description="Pilus formation protein N-terminal domain-containing protein" evidence="2">
    <location>
        <begin position="26"/>
        <end position="137"/>
    </location>
</feature>
<dbReference type="RefSeq" id="WP_004573297.1">
    <property type="nucleotide sequence ID" value="NZ_AFGF01000081.1"/>
</dbReference>
<reference evidence="3 4" key="1">
    <citation type="journal article" date="2011" name="EMBO J.">
        <title>Structural diversity of bacterial flagellar motors.</title>
        <authorList>
            <person name="Chen S."/>
            <person name="Beeby M."/>
            <person name="Murphy G.E."/>
            <person name="Leadbetter J.R."/>
            <person name="Hendrixson D.R."/>
            <person name="Briegel A."/>
            <person name="Li Z."/>
            <person name="Shi J."/>
            <person name="Tocheva E.I."/>
            <person name="Muller A."/>
            <person name="Dobro M.J."/>
            <person name="Jensen G.J."/>
        </authorList>
    </citation>
    <scope>NUCLEOTIDE SEQUENCE [LARGE SCALE GENOMIC DNA]</scope>
    <source>
        <strain evidence="3 4">DSM 6540</strain>
    </source>
</reference>